<evidence type="ECO:0000313" key="3">
    <source>
        <dbReference type="Proteomes" id="UP000887212"/>
    </source>
</evidence>
<accession>A0AA37FMN4</accession>
<dbReference type="AlphaFoldDB" id="A0AA37FMN4"/>
<proteinExistence type="predicted"/>
<reference evidence="1 4" key="1">
    <citation type="submission" date="2021-07" db="EMBL/GenBank/DDBJ databases">
        <title>Whole genome sequencing of carbapenem-resistant Pseudomonas spp. isolated in Japan.</title>
        <authorList>
            <person name="Suzuki M."/>
            <person name="Maehana S."/>
            <person name="Kitasato H."/>
        </authorList>
    </citation>
    <scope>NUCLEOTIDE SEQUENCE</scope>
    <source>
        <strain evidence="1">KAM435</strain>
        <strain evidence="2 4">KAM436</strain>
    </source>
</reference>
<name>A0AA37FMN4_AQUAC</name>
<comment type="caution">
    <text evidence="1">The sequence shown here is derived from an EMBL/GenBank/DDBJ whole genome shotgun (WGS) entry which is preliminary data.</text>
</comment>
<dbReference type="Proteomes" id="UP000887212">
    <property type="component" value="Unassembled WGS sequence"/>
</dbReference>
<evidence type="ECO:0000313" key="4">
    <source>
        <dbReference type="Proteomes" id="UP000887228"/>
    </source>
</evidence>
<organism evidence="1 3">
    <name type="scientific">Aquipseudomonas alcaligenes</name>
    <name type="common">Pseudomonas alcaligenes</name>
    <dbReference type="NCBI Taxonomy" id="43263"/>
    <lineage>
        <taxon>Bacteria</taxon>
        <taxon>Pseudomonadati</taxon>
        <taxon>Pseudomonadota</taxon>
        <taxon>Gammaproteobacteria</taxon>
        <taxon>Pseudomonadales</taxon>
        <taxon>Pseudomonadaceae</taxon>
        <taxon>Aquipseudomonas</taxon>
    </lineage>
</organism>
<dbReference type="EMBL" id="BPMS01000015">
    <property type="protein sequence ID" value="GIZ89743.1"/>
    <property type="molecule type" value="Genomic_DNA"/>
</dbReference>
<dbReference type="EMBL" id="BPMT01000015">
    <property type="protein sequence ID" value="GIZ94226.1"/>
    <property type="molecule type" value="Genomic_DNA"/>
</dbReference>
<protein>
    <submittedName>
        <fullName evidence="1">Uncharacterized protein</fullName>
    </submittedName>
</protein>
<evidence type="ECO:0000313" key="1">
    <source>
        <dbReference type="EMBL" id="GIZ89743.1"/>
    </source>
</evidence>
<gene>
    <name evidence="1" type="ORF">KAM435_30700</name>
    <name evidence="2" type="ORF">KAM436_31940</name>
</gene>
<evidence type="ECO:0000313" key="2">
    <source>
        <dbReference type="EMBL" id="GIZ94226.1"/>
    </source>
</evidence>
<dbReference type="Proteomes" id="UP000887228">
    <property type="component" value="Unassembled WGS sequence"/>
</dbReference>
<sequence length="392" mass="44029">MAIEMHKARFVLACLASFMALGGSYFLLIDRLAIVDNPLGVSYRQFLLRATDDIPDRVIVESGSNSIHAVDAQAIEQHFGRPTVIISDSGGYPLSHKIERLANHLKAGDTLVLPLEWVQYRADDILPAVYVESILDERGSNAFYYRELSWPERFRFVYQSVPPRLGLQAALRLNGLASRNPHIAASTQESLVRFESEIRLSARGSQLIGERPELDSLTRDLACDHYLFGVFEFPQISETFRDNLQHLAALRDTSGATIFFAWPAVVARDDNECYQIYSQEIESYVSRIRQLAKEQGFSFLGTPEQSRFDHSCMLDTYYHVSSKCAEIRTARLITDLQAHGLKPKPQFDEAAIQRHLLNYLQKYGASGQTTNSASELALHDIPASSDAPSALQ</sequence>